<organism evidence="2 3">
    <name type="scientific">Austropuccinia psidii MF-1</name>
    <dbReference type="NCBI Taxonomy" id="1389203"/>
    <lineage>
        <taxon>Eukaryota</taxon>
        <taxon>Fungi</taxon>
        <taxon>Dikarya</taxon>
        <taxon>Basidiomycota</taxon>
        <taxon>Pucciniomycotina</taxon>
        <taxon>Pucciniomycetes</taxon>
        <taxon>Pucciniales</taxon>
        <taxon>Sphaerophragmiaceae</taxon>
        <taxon>Austropuccinia</taxon>
    </lineage>
</organism>
<dbReference type="AlphaFoldDB" id="A0A9Q3ENC1"/>
<proteinExistence type="predicted"/>
<accession>A0A9Q3ENC1</accession>
<sequence>MAEKFNEKEATSIPILDGTNYSEWYLRMCFLLQSKDLLEVCEKAIGQDATPSAVNRWTKLSFEAITTITSRINNCVFLEVINSKTSDKANLLCSKINEQYASKRAMNKGRVWMNWRKANYSGNLHHYIEETRKFLLELDSVSVKMPSEILSYIILGKLAGDSKLNQVVELLTLNEEIINKPDQILSRLQEYSNHCQTKDTCLNTSSPASALVSSSNEPYRILYYCSNGKHNPKCLTHKKEECFAENPHLRPQK</sequence>
<keyword evidence="3" id="KW-1185">Reference proteome</keyword>
<name>A0A9Q3ENC1_9BASI</name>
<feature type="domain" description="DUF4219" evidence="1">
    <location>
        <begin position="16"/>
        <end position="42"/>
    </location>
</feature>
<reference evidence="2" key="1">
    <citation type="submission" date="2021-03" db="EMBL/GenBank/DDBJ databases">
        <title>Draft genome sequence of rust myrtle Austropuccinia psidii MF-1, a brazilian biotype.</title>
        <authorList>
            <person name="Quecine M.C."/>
            <person name="Pachon D.M.R."/>
            <person name="Bonatelli M.L."/>
            <person name="Correr F.H."/>
            <person name="Franceschini L.M."/>
            <person name="Leite T.F."/>
            <person name="Margarido G.R.A."/>
            <person name="Almeida C.A."/>
            <person name="Ferrarezi J.A."/>
            <person name="Labate C.A."/>
        </authorList>
    </citation>
    <scope>NUCLEOTIDE SEQUENCE</scope>
    <source>
        <strain evidence="2">MF-1</strain>
    </source>
</reference>
<gene>
    <name evidence="2" type="ORF">O181_065121</name>
</gene>
<evidence type="ECO:0000259" key="1">
    <source>
        <dbReference type="Pfam" id="PF13961"/>
    </source>
</evidence>
<dbReference type="InterPro" id="IPR025314">
    <property type="entry name" value="DUF4219"/>
</dbReference>
<evidence type="ECO:0000313" key="2">
    <source>
        <dbReference type="EMBL" id="MBW0525406.1"/>
    </source>
</evidence>
<comment type="caution">
    <text evidence="2">The sequence shown here is derived from an EMBL/GenBank/DDBJ whole genome shotgun (WGS) entry which is preliminary data.</text>
</comment>
<dbReference type="Proteomes" id="UP000765509">
    <property type="component" value="Unassembled WGS sequence"/>
</dbReference>
<protein>
    <recommendedName>
        <fullName evidence="1">DUF4219 domain-containing protein</fullName>
    </recommendedName>
</protein>
<dbReference type="OrthoDB" id="2505017at2759"/>
<dbReference type="Pfam" id="PF13961">
    <property type="entry name" value="DUF4219"/>
    <property type="match status" value="1"/>
</dbReference>
<dbReference type="EMBL" id="AVOT02031790">
    <property type="protein sequence ID" value="MBW0525406.1"/>
    <property type="molecule type" value="Genomic_DNA"/>
</dbReference>
<evidence type="ECO:0000313" key="3">
    <source>
        <dbReference type="Proteomes" id="UP000765509"/>
    </source>
</evidence>